<dbReference type="InterPro" id="IPR003738">
    <property type="entry name" value="SRAP"/>
</dbReference>
<evidence type="ECO:0000313" key="9">
    <source>
        <dbReference type="EMBL" id="MFC0252286.1"/>
    </source>
</evidence>
<evidence type="ECO:0000313" key="10">
    <source>
        <dbReference type="Proteomes" id="UP001589773"/>
    </source>
</evidence>
<keyword evidence="7" id="KW-0456">Lyase</keyword>
<comment type="caution">
    <text evidence="9">The sequence shown here is derived from an EMBL/GenBank/DDBJ whole genome shotgun (WGS) entry which is preliminary data.</text>
</comment>
<comment type="similarity">
    <text evidence="1 8">Belongs to the SOS response-associated peptidase family.</text>
</comment>
<keyword evidence="5" id="KW-0190">Covalent protein-DNA linkage</keyword>
<dbReference type="Pfam" id="PF02586">
    <property type="entry name" value="SRAP"/>
    <property type="match status" value="1"/>
</dbReference>
<dbReference type="EC" id="3.4.-.-" evidence="8"/>
<keyword evidence="10" id="KW-1185">Reference proteome</keyword>
<evidence type="ECO:0000256" key="2">
    <source>
        <dbReference type="ARBA" id="ARBA00022670"/>
    </source>
</evidence>
<accession>A0ABV6FFI0</accession>
<evidence type="ECO:0000256" key="6">
    <source>
        <dbReference type="ARBA" id="ARBA00023125"/>
    </source>
</evidence>
<sequence>MLGCPFSIRTGPNMCVNYHTPTREQFGTLGAFSELPADWRWPDEVWKDYPAPIVRAGRDGGMDVCLASYGMVPRRHIPPGVKVFDTMNARAESIGERRSFAPAWRRLQLCAVPMTWFYEPCYESGRAVRHAIGMMDDRPFFVAGLWREWTEADGAIQTAFTQITINADTHPLMRRMHKPDDEKRSLVILPHEEVADWVACRDMDVARSFLRHYPAERMKAWAAPQTVAKKQEPSPNLSLF</sequence>
<keyword evidence="2 8" id="KW-0645">Protease</keyword>
<dbReference type="SUPFAM" id="SSF143081">
    <property type="entry name" value="BB1717-like"/>
    <property type="match status" value="1"/>
</dbReference>
<dbReference type="EMBL" id="JBHLWP010000010">
    <property type="protein sequence ID" value="MFC0252286.1"/>
    <property type="molecule type" value="Genomic_DNA"/>
</dbReference>
<keyword evidence="4 8" id="KW-0378">Hydrolase</keyword>
<evidence type="ECO:0000256" key="1">
    <source>
        <dbReference type="ARBA" id="ARBA00008136"/>
    </source>
</evidence>
<dbReference type="InterPro" id="IPR036590">
    <property type="entry name" value="SRAP-like"/>
</dbReference>
<dbReference type="Proteomes" id="UP001589773">
    <property type="component" value="Unassembled WGS sequence"/>
</dbReference>
<proteinExistence type="inferred from homology"/>
<name>A0ABV6FFI0_9BURK</name>
<evidence type="ECO:0000256" key="7">
    <source>
        <dbReference type="ARBA" id="ARBA00023239"/>
    </source>
</evidence>
<reference evidence="9 10" key="1">
    <citation type="submission" date="2024-09" db="EMBL/GenBank/DDBJ databases">
        <authorList>
            <person name="Sun Q."/>
            <person name="Mori K."/>
        </authorList>
    </citation>
    <scope>NUCLEOTIDE SEQUENCE [LARGE SCALE GENOMIC DNA]</scope>
    <source>
        <strain evidence="9 10">CCM 7792</strain>
    </source>
</reference>
<evidence type="ECO:0000256" key="4">
    <source>
        <dbReference type="ARBA" id="ARBA00022801"/>
    </source>
</evidence>
<evidence type="ECO:0000256" key="8">
    <source>
        <dbReference type="RuleBase" id="RU364100"/>
    </source>
</evidence>
<evidence type="ECO:0000256" key="3">
    <source>
        <dbReference type="ARBA" id="ARBA00022763"/>
    </source>
</evidence>
<keyword evidence="6" id="KW-0238">DNA-binding</keyword>
<dbReference type="PANTHER" id="PTHR13604:SF0">
    <property type="entry name" value="ABASIC SITE PROCESSING PROTEIN HMCES"/>
    <property type="match status" value="1"/>
</dbReference>
<evidence type="ECO:0000256" key="5">
    <source>
        <dbReference type="ARBA" id="ARBA00023124"/>
    </source>
</evidence>
<organism evidence="9 10">
    <name type="scientific">Massilia consociata</name>
    <dbReference type="NCBI Taxonomy" id="760117"/>
    <lineage>
        <taxon>Bacteria</taxon>
        <taxon>Pseudomonadati</taxon>
        <taxon>Pseudomonadota</taxon>
        <taxon>Betaproteobacteria</taxon>
        <taxon>Burkholderiales</taxon>
        <taxon>Oxalobacteraceae</taxon>
        <taxon>Telluria group</taxon>
        <taxon>Massilia</taxon>
    </lineage>
</organism>
<dbReference type="GO" id="GO:0016787">
    <property type="term" value="F:hydrolase activity"/>
    <property type="evidence" value="ECO:0007669"/>
    <property type="project" value="UniProtKB-KW"/>
</dbReference>
<dbReference type="Gene3D" id="3.90.1680.10">
    <property type="entry name" value="SOS response associated peptidase-like"/>
    <property type="match status" value="1"/>
</dbReference>
<gene>
    <name evidence="9" type="ORF">ACFFJK_10325</name>
</gene>
<dbReference type="PANTHER" id="PTHR13604">
    <property type="entry name" value="DC12-RELATED"/>
    <property type="match status" value="1"/>
</dbReference>
<keyword evidence="3" id="KW-0227">DNA damage</keyword>
<protein>
    <recommendedName>
        <fullName evidence="8">Abasic site processing protein</fullName>
        <ecNumber evidence="8">3.4.-.-</ecNumber>
    </recommendedName>
</protein>